<proteinExistence type="inferred from homology"/>
<dbReference type="InterPro" id="IPR012341">
    <property type="entry name" value="6hp_glycosidase-like_sf"/>
</dbReference>
<keyword evidence="7 10" id="KW-0326">Glycosidase</keyword>
<keyword evidence="8" id="KW-0624">Polysaccharide degradation</keyword>
<comment type="caution">
    <text evidence="10">The sequence shown here is derived from an EMBL/GenBank/DDBJ whole genome shotgun (WGS) entry which is preliminary data.</text>
</comment>
<dbReference type="EMBL" id="PDCK01000044">
    <property type="protein sequence ID" value="PRQ24019.1"/>
    <property type="molecule type" value="Genomic_DNA"/>
</dbReference>
<keyword evidence="5" id="KW-0136">Cellulose degradation</keyword>
<accession>A0A2P6PQ12</accession>
<sequence>MYQVGDPIIDHNCWERPEDMDTARTVYAVDSPNPASDVAGETAAALSASSMAFRSYDPGYTDTLLRNAMKTFEFADTYRGAYSDNANVRDGVCPFYCDFDGYQDELLWSAAWLRSVTQDGGYLDYIQNNGKTLGAEDNINEFGWDNKHAGLSVLISKEVLEGNMCNLESHKSSADSFMCTLIPESSSSHIEYTPAGLIYKPGGSNLQHVTSISFRPTTSLRQLPCTNLAIPQLWKHRCQSDNASPNRQKAG</sequence>
<reference evidence="10 11" key="1">
    <citation type="journal article" date="2018" name="Nat. Genet.">
        <title>The Rosa genome provides new insights in the design of modern roses.</title>
        <authorList>
            <person name="Bendahmane M."/>
        </authorList>
    </citation>
    <scope>NUCLEOTIDE SEQUENCE [LARGE SCALE GENOMIC DNA]</scope>
    <source>
        <strain evidence="11">cv. Old Blush</strain>
    </source>
</reference>
<evidence type="ECO:0000256" key="2">
    <source>
        <dbReference type="ARBA" id="ARBA00007072"/>
    </source>
</evidence>
<dbReference type="Pfam" id="PF00759">
    <property type="entry name" value="Glyco_hydro_9"/>
    <property type="match status" value="1"/>
</dbReference>
<evidence type="ECO:0000313" key="11">
    <source>
        <dbReference type="Proteomes" id="UP000238479"/>
    </source>
</evidence>
<dbReference type="InterPro" id="IPR008928">
    <property type="entry name" value="6-hairpin_glycosidase_sf"/>
</dbReference>
<dbReference type="GO" id="GO:0030245">
    <property type="term" value="P:cellulose catabolic process"/>
    <property type="evidence" value="ECO:0007669"/>
    <property type="project" value="UniProtKB-KW"/>
</dbReference>
<evidence type="ECO:0000256" key="6">
    <source>
        <dbReference type="ARBA" id="ARBA00023277"/>
    </source>
</evidence>
<dbReference type="EC" id="3.2.1.4" evidence="3"/>
<dbReference type="STRING" id="74649.A0A2P6PQ12"/>
<gene>
    <name evidence="10" type="ORF">RchiOBHm_Chr6g0267791</name>
</gene>
<evidence type="ECO:0000256" key="4">
    <source>
        <dbReference type="ARBA" id="ARBA00022801"/>
    </source>
</evidence>
<evidence type="ECO:0000256" key="5">
    <source>
        <dbReference type="ARBA" id="ARBA00023001"/>
    </source>
</evidence>
<keyword evidence="4 10" id="KW-0378">Hydrolase</keyword>
<keyword evidence="11" id="KW-1185">Reference proteome</keyword>
<dbReference type="GO" id="GO:0008810">
    <property type="term" value="F:cellulase activity"/>
    <property type="evidence" value="ECO:0007669"/>
    <property type="project" value="UniProtKB-EC"/>
</dbReference>
<organism evidence="10 11">
    <name type="scientific">Rosa chinensis</name>
    <name type="common">China rose</name>
    <dbReference type="NCBI Taxonomy" id="74649"/>
    <lineage>
        <taxon>Eukaryota</taxon>
        <taxon>Viridiplantae</taxon>
        <taxon>Streptophyta</taxon>
        <taxon>Embryophyta</taxon>
        <taxon>Tracheophyta</taxon>
        <taxon>Spermatophyta</taxon>
        <taxon>Magnoliopsida</taxon>
        <taxon>eudicotyledons</taxon>
        <taxon>Gunneridae</taxon>
        <taxon>Pentapetalae</taxon>
        <taxon>rosids</taxon>
        <taxon>fabids</taxon>
        <taxon>Rosales</taxon>
        <taxon>Rosaceae</taxon>
        <taxon>Rosoideae</taxon>
        <taxon>Rosoideae incertae sedis</taxon>
        <taxon>Rosa</taxon>
    </lineage>
</organism>
<dbReference type="InterPro" id="IPR001701">
    <property type="entry name" value="Glyco_hydro_9"/>
</dbReference>
<evidence type="ECO:0000256" key="8">
    <source>
        <dbReference type="ARBA" id="ARBA00023326"/>
    </source>
</evidence>
<dbReference type="AlphaFoldDB" id="A0A2P6PQ12"/>
<evidence type="ECO:0000256" key="3">
    <source>
        <dbReference type="ARBA" id="ARBA00012601"/>
    </source>
</evidence>
<dbReference type="Proteomes" id="UP000238479">
    <property type="component" value="Chromosome 6"/>
</dbReference>
<keyword evidence="6" id="KW-0119">Carbohydrate metabolism</keyword>
<evidence type="ECO:0000256" key="1">
    <source>
        <dbReference type="ARBA" id="ARBA00000966"/>
    </source>
</evidence>
<protein>
    <recommendedName>
        <fullName evidence="3">cellulase</fullName>
        <ecNumber evidence="3">3.2.1.4</ecNumber>
    </recommendedName>
</protein>
<dbReference type="Gene3D" id="1.50.10.10">
    <property type="match status" value="1"/>
</dbReference>
<dbReference type="PANTHER" id="PTHR22298">
    <property type="entry name" value="ENDO-1,4-BETA-GLUCANASE"/>
    <property type="match status" value="1"/>
</dbReference>
<dbReference type="Gramene" id="PRQ24019">
    <property type="protein sequence ID" value="PRQ24019"/>
    <property type="gene ID" value="RchiOBHm_Chr6g0267791"/>
</dbReference>
<comment type="similarity">
    <text evidence="2">Belongs to the glycosyl hydrolase 9 (cellulase E) family.</text>
</comment>
<evidence type="ECO:0000259" key="9">
    <source>
        <dbReference type="Pfam" id="PF00759"/>
    </source>
</evidence>
<feature type="domain" description="Glycoside hydrolase family 9" evidence="9">
    <location>
        <begin position="2"/>
        <end position="214"/>
    </location>
</feature>
<dbReference type="SUPFAM" id="SSF48208">
    <property type="entry name" value="Six-hairpin glycosidases"/>
    <property type="match status" value="1"/>
</dbReference>
<evidence type="ECO:0000313" key="10">
    <source>
        <dbReference type="EMBL" id="PRQ24019.1"/>
    </source>
</evidence>
<name>A0A2P6PQ12_ROSCH</name>
<comment type="catalytic activity">
    <reaction evidence="1">
        <text>Endohydrolysis of (1-&gt;4)-beta-D-glucosidic linkages in cellulose, lichenin and cereal beta-D-glucans.</text>
        <dbReference type="EC" id="3.2.1.4"/>
    </reaction>
</comment>
<evidence type="ECO:0000256" key="7">
    <source>
        <dbReference type="ARBA" id="ARBA00023295"/>
    </source>
</evidence>